<dbReference type="OrthoDB" id="193635at2"/>
<feature type="domain" description="Polysaccharide export protein N-terminal" evidence="3">
    <location>
        <begin position="77"/>
        <end position="197"/>
    </location>
</feature>
<dbReference type="InterPro" id="IPR049712">
    <property type="entry name" value="Poly_export"/>
</dbReference>
<evidence type="ECO:0000313" key="5">
    <source>
        <dbReference type="Proteomes" id="UP000317624"/>
    </source>
</evidence>
<dbReference type="PANTHER" id="PTHR33619:SF3">
    <property type="entry name" value="POLYSACCHARIDE EXPORT PROTEIN GFCE-RELATED"/>
    <property type="match status" value="1"/>
</dbReference>
<feature type="transmembrane region" description="Helical" evidence="2">
    <location>
        <begin position="308"/>
        <end position="329"/>
    </location>
</feature>
<dbReference type="Proteomes" id="UP000317624">
    <property type="component" value="Unassembled WGS sequence"/>
</dbReference>
<evidence type="ECO:0000256" key="1">
    <source>
        <dbReference type="ARBA" id="ARBA00022729"/>
    </source>
</evidence>
<dbReference type="PANTHER" id="PTHR33619">
    <property type="entry name" value="POLYSACCHARIDE EXPORT PROTEIN GFCE-RELATED"/>
    <property type="match status" value="1"/>
</dbReference>
<dbReference type="Pfam" id="PF02563">
    <property type="entry name" value="Poly_export"/>
    <property type="match status" value="1"/>
</dbReference>
<dbReference type="InterPro" id="IPR003715">
    <property type="entry name" value="Poly_export_N"/>
</dbReference>
<keyword evidence="2" id="KW-1133">Transmembrane helix</keyword>
<sequence>MLKVESLGLTFYRLYPLASPSAYATVVRRLLLSLPVLLLFASCASNRYYNQRVLFRLTDEKGNRIDTAKLRVAVNRTDRNYRIQPNDFLDIRVYTNKGERIIDPNGELQLGSSGGQVPSLTPRITASPQGRAVPQISRTGTNGSGTGLELLVQANGMVAVPIIGLTHLSGLTLHQADSTLQVLFTPYYRDTFIQTRVTNNRVIILGSPGGVVVPLANDNMNLLEVLALAGGIDGNGGGGAGGLYRYGGKTSNVRIIRGDLKNPQIEQIDLSTIAGMRRANLQMEPNDIVYIEPVRRPFLEGLTDAGPVFSAAATLLGTVSIVFSLITIARQN</sequence>
<dbReference type="EMBL" id="VMRJ01000002">
    <property type="protein sequence ID" value="TVT41639.1"/>
    <property type="molecule type" value="Genomic_DNA"/>
</dbReference>
<dbReference type="GO" id="GO:0015159">
    <property type="term" value="F:polysaccharide transmembrane transporter activity"/>
    <property type="evidence" value="ECO:0007669"/>
    <property type="project" value="InterPro"/>
</dbReference>
<gene>
    <name evidence="4" type="ORF">FNT36_09410</name>
</gene>
<protein>
    <submittedName>
        <fullName evidence="4">Polysaccharide export protein EpsE</fullName>
    </submittedName>
</protein>
<proteinExistence type="predicted"/>
<keyword evidence="5" id="KW-1185">Reference proteome</keyword>
<comment type="caution">
    <text evidence="4">The sequence shown here is derived from an EMBL/GenBank/DDBJ whole genome shotgun (WGS) entry which is preliminary data.</text>
</comment>
<keyword evidence="1" id="KW-0732">Signal</keyword>
<name>A0A558BYS1_9BACT</name>
<keyword evidence="2" id="KW-0812">Transmembrane</keyword>
<keyword evidence="2" id="KW-0472">Membrane</keyword>
<evidence type="ECO:0000256" key="2">
    <source>
        <dbReference type="SAM" id="Phobius"/>
    </source>
</evidence>
<evidence type="ECO:0000313" key="4">
    <source>
        <dbReference type="EMBL" id="TVT41639.1"/>
    </source>
</evidence>
<reference evidence="4 5" key="1">
    <citation type="submission" date="2019-07" db="EMBL/GenBank/DDBJ databases">
        <title>Hymenobacter sp. straun FUR1 Genome sequencing and assembly.</title>
        <authorList>
            <person name="Chhetri G."/>
        </authorList>
    </citation>
    <scope>NUCLEOTIDE SEQUENCE [LARGE SCALE GENOMIC DNA]</scope>
    <source>
        <strain evidence="4 5">Fur1</strain>
    </source>
</reference>
<evidence type="ECO:0000259" key="3">
    <source>
        <dbReference type="Pfam" id="PF02563"/>
    </source>
</evidence>
<accession>A0A558BYS1</accession>
<organism evidence="4 5">
    <name type="scientific">Hymenobacter setariae</name>
    <dbReference type="NCBI Taxonomy" id="2594794"/>
    <lineage>
        <taxon>Bacteria</taxon>
        <taxon>Pseudomonadati</taxon>
        <taxon>Bacteroidota</taxon>
        <taxon>Cytophagia</taxon>
        <taxon>Cytophagales</taxon>
        <taxon>Hymenobacteraceae</taxon>
        <taxon>Hymenobacter</taxon>
    </lineage>
</organism>
<dbReference type="AlphaFoldDB" id="A0A558BYS1"/>
<dbReference type="Gene3D" id="3.30.1950.10">
    <property type="entry name" value="wza like domain"/>
    <property type="match status" value="1"/>
</dbReference>
<dbReference type="Gene3D" id="3.10.560.10">
    <property type="entry name" value="Outer membrane lipoprotein wza domain like"/>
    <property type="match status" value="1"/>
</dbReference>